<dbReference type="EMBL" id="QEAP01000661">
    <property type="protein sequence ID" value="TPX61602.1"/>
    <property type="molecule type" value="Genomic_DNA"/>
</dbReference>
<dbReference type="PANTHER" id="PTHR23235:SF120">
    <property type="entry name" value="KRUPPEL-LIKE FACTOR 15"/>
    <property type="match status" value="1"/>
</dbReference>
<feature type="chain" id="PRO_5021411746" description="C2H2-type domain-containing protein" evidence="6">
    <location>
        <begin position="21"/>
        <end position="258"/>
    </location>
</feature>
<dbReference type="Proteomes" id="UP000320333">
    <property type="component" value="Unassembled WGS sequence"/>
</dbReference>
<dbReference type="GO" id="GO:0008270">
    <property type="term" value="F:zinc ion binding"/>
    <property type="evidence" value="ECO:0007669"/>
    <property type="project" value="UniProtKB-KW"/>
</dbReference>
<gene>
    <name evidence="8" type="ORF">CcCBS67573_g08910</name>
</gene>
<feature type="domain" description="C2H2-type" evidence="7">
    <location>
        <begin position="204"/>
        <end position="231"/>
    </location>
</feature>
<evidence type="ECO:0000256" key="2">
    <source>
        <dbReference type="ARBA" id="ARBA00022771"/>
    </source>
</evidence>
<keyword evidence="6" id="KW-0732">Signal</keyword>
<dbReference type="SMART" id="SM00355">
    <property type="entry name" value="ZnF_C2H2"/>
    <property type="match status" value="2"/>
</dbReference>
<evidence type="ECO:0000256" key="1">
    <source>
        <dbReference type="ARBA" id="ARBA00022723"/>
    </source>
</evidence>
<feature type="compositionally biased region" description="Polar residues" evidence="5">
    <location>
        <begin position="176"/>
        <end position="188"/>
    </location>
</feature>
<dbReference type="PANTHER" id="PTHR23235">
    <property type="entry name" value="KRUEPPEL-LIKE TRANSCRIPTION FACTOR"/>
    <property type="match status" value="1"/>
</dbReference>
<keyword evidence="3" id="KW-0862">Zinc</keyword>
<dbReference type="InterPro" id="IPR013087">
    <property type="entry name" value="Znf_C2H2_type"/>
</dbReference>
<evidence type="ECO:0000256" key="4">
    <source>
        <dbReference type="PROSITE-ProRule" id="PRU00042"/>
    </source>
</evidence>
<proteinExistence type="predicted"/>
<dbReference type="OrthoDB" id="2133499at2759"/>
<evidence type="ECO:0000256" key="3">
    <source>
        <dbReference type="ARBA" id="ARBA00022833"/>
    </source>
</evidence>
<keyword evidence="1" id="KW-0479">Metal-binding</keyword>
<dbReference type="InterPro" id="IPR036236">
    <property type="entry name" value="Znf_C2H2_sf"/>
</dbReference>
<dbReference type="STRING" id="246404.A0A507ECN8"/>
<keyword evidence="2 4" id="KW-0863">Zinc-finger</keyword>
<feature type="region of interest" description="Disordered" evidence="5">
    <location>
        <begin position="150"/>
        <end position="196"/>
    </location>
</feature>
<dbReference type="SUPFAM" id="SSF57667">
    <property type="entry name" value="beta-beta-alpha zinc fingers"/>
    <property type="match status" value="1"/>
</dbReference>
<protein>
    <recommendedName>
        <fullName evidence="7">C2H2-type domain-containing protein</fullName>
    </recommendedName>
</protein>
<dbReference type="GO" id="GO:0000978">
    <property type="term" value="F:RNA polymerase II cis-regulatory region sequence-specific DNA binding"/>
    <property type="evidence" value="ECO:0007669"/>
    <property type="project" value="TreeGrafter"/>
</dbReference>
<accession>A0A507ECN8</accession>
<feature type="signal peptide" evidence="6">
    <location>
        <begin position="1"/>
        <end position="20"/>
    </location>
</feature>
<evidence type="ECO:0000259" key="7">
    <source>
        <dbReference type="PROSITE" id="PS50157"/>
    </source>
</evidence>
<feature type="domain" description="C2H2-type" evidence="7">
    <location>
        <begin position="232"/>
        <end position="258"/>
    </location>
</feature>
<evidence type="ECO:0000313" key="8">
    <source>
        <dbReference type="EMBL" id="TPX61602.1"/>
    </source>
</evidence>
<name>A0A507ECN8_9FUNG</name>
<keyword evidence="9" id="KW-1185">Reference proteome</keyword>
<dbReference type="PROSITE" id="PS00028">
    <property type="entry name" value="ZINC_FINGER_C2H2_1"/>
    <property type="match status" value="2"/>
</dbReference>
<comment type="caution">
    <text evidence="8">The sequence shown here is derived from an EMBL/GenBank/DDBJ whole genome shotgun (WGS) entry which is preliminary data.</text>
</comment>
<evidence type="ECO:0000313" key="9">
    <source>
        <dbReference type="Proteomes" id="UP000320333"/>
    </source>
</evidence>
<sequence length="258" mass="28899">MDQPHSTTSTSLSLDLLVAAATMAPIADTSFNFRQPCLKLSTHPMSINYLVFDHQDISDDPSMSLPQYEHPSIPPPPQYEQPAAPAWPTSALKDNKLPVTLISPPITPMFTNTSITKCQVQPHSFPTTRSDSASPANTCVKDTWSKEPLRNSSMLQSPNAAAGNHEMRHRRCAPSFQETTPPATSARKQQLPREDAVKRGAAKYVCRFCPKSFKRKHHVESHEVTHSTSYNFVCTLPGCASKFRRNQDLLRHWRNVKH</sequence>
<reference evidence="8 9" key="1">
    <citation type="journal article" date="2019" name="Sci. Rep.">
        <title>Comparative genomics of chytrid fungi reveal insights into the obligate biotrophic and pathogenic lifestyle of Synchytrium endobioticum.</title>
        <authorList>
            <person name="van de Vossenberg B.T.L.H."/>
            <person name="Warris S."/>
            <person name="Nguyen H.D.T."/>
            <person name="van Gent-Pelzer M.P.E."/>
            <person name="Joly D.L."/>
            <person name="van de Geest H.C."/>
            <person name="Bonants P.J.M."/>
            <person name="Smith D.S."/>
            <person name="Levesque C.A."/>
            <person name="van der Lee T.A.J."/>
        </authorList>
    </citation>
    <scope>NUCLEOTIDE SEQUENCE [LARGE SCALE GENOMIC DNA]</scope>
    <source>
        <strain evidence="8 9">CBS 675.73</strain>
    </source>
</reference>
<dbReference type="AlphaFoldDB" id="A0A507ECN8"/>
<dbReference type="Gene3D" id="3.30.160.60">
    <property type="entry name" value="Classic Zinc Finger"/>
    <property type="match status" value="1"/>
</dbReference>
<feature type="compositionally biased region" description="Polar residues" evidence="5">
    <location>
        <begin position="150"/>
        <end position="159"/>
    </location>
</feature>
<evidence type="ECO:0000256" key="5">
    <source>
        <dbReference type="SAM" id="MobiDB-lite"/>
    </source>
</evidence>
<dbReference type="GO" id="GO:0000981">
    <property type="term" value="F:DNA-binding transcription factor activity, RNA polymerase II-specific"/>
    <property type="evidence" value="ECO:0007669"/>
    <property type="project" value="TreeGrafter"/>
</dbReference>
<organism evidence="8 9">
    <name type="scientific">Chytriomyces confervae</name>
    <dbReference type="NCBI Taxonomy" id="246404"/>
    <lineage>
        <taxon>Eukaryota</taxon>
        <taxon>Fungi</taxon>
        <taxon>Fungi incertae sedis</taxon>
        <taxon>Chytridiomycota</taxon>
        <taxon>Chytridiomycota incertae sedis</taxon>
        <taxon>Chytridiomycetes</taxon>
        <taxon>Chytridiales</taxon>
        <taxon>Chytriomycetaceae</taxon>
        <taxon>Chytriomyces</taxon>
    </lineage>
</organism>
<dbReference type="PROSITE" id="PS50157">
    <property type="entry name" value="ZINC_FINGER_C2H2_2"/>
    <property type="match status" value="2"/>
</dbReference>
<evidence type="ECO:0000256" key="6">
    <source>
        <dbReference type="SAM" id="SignalP"/>
    </source>
</evidence>